<dbReference type="InterPro" id="IPR051695">
    <property type="entry name" value="Phosphoglycerate_Mutase"/>
</dbReference>
<dbReference type="InterPro" id="IPR013078">
    <property type="entry name" value="His_Pase_superF_clade-1"/>
</dbReference>
<dbReference type="GO" id="GO:0045820">
    <property type="term" value="P:negative regulation of glycolytic process"/>
    <property type="evidence" value="ECO:0007669"/>
    <property type="project" value="TreeGrafter"/>
</dbReference>
<evidence type="ECO:0000313" key="5">
    <source>
        <dbReference type="Proteomes" id="UP000261905"/>
    </source>
</evidence>
<dbReference type="Gene3D" id="3.40.50.1240">
    <property type="entry name" value="Phosphoglycerate mutase-like"/>
    <property type="match status" value="1"/>
</dbReference>
<dbReference type="SMART" id="SM00855">
    <property type="entry name" value="PGAM"/>
    <property type="match status" value="1"/>
</dbReference>
<dbReference type="GO" id="GO:0005829">
    <property type="term" value="C:cytosol"/>
    <property type="evidence" value="ECO:0007669"/>
    <property type="project" value="TreeGrafter"/>
</dbReference>
<dbReference type="GO" id="GO:0004331">
    <property type="term" value="F:fructose-2,6-bisphosphate 2-phosphatase activity"/>
    <property type="evidence" value="ECO:0007669"/>
    <property type="project" value="TreeGrafter"/>
</dbReference>
<feature type="active site" description="Proton donor/acceptor" evidence="2">
    <location>
        <position position="86"/>
    </location>
</feature>
<evidence type="ECO:0000313" key="4">
    <source>
        <dbReference type="EMBL" id="REK77237.1"/>
    </source>
</evidence>
<feature type="active site" description="Tele-phosphohistidine intermediate" evidence="2">
    <location>
        <position position="10"/>
    </location>
</feature>
<dbReference type="GO" id="GO:0043456">
    <property type="term" value="P:regulation of pentose-phosphate shunt"/>
    <property type="evidence" value="ECO:0007669"/>
    <property type="project" value="TreeGrafter"/>
</dbReference>
<keyword evidence="5" id="KW-1185">Reference proteome</keyword>
<keyword evidence="1" id="KW-0378">Hydrolase</keyword>
<dbReference type="PANTHER" id="PTHR46517:SF1">
    <property type="entry name" value="FRUCTOSE-2,6-BISPHOSPHATASE TIGAR"/>
    <property type="match status" value="1"/>
</dbReference>
<name>A0A371PN71_9BACL</name>
<dbReference type="CDD" id="cd07067">
    <property type="entry name" value="HP_PGM_like"/>
    <property type="match status" value="1"/>
</dbReference>
<organism evidence="4 5">
    <name type="scientific">Paenibacillus paeoniae</name>
    <dbReference type="NCBI Taxonomy" id="2292705"/>
    <lineage>
        <taxon>Bacteria</taxon>
        <taxon>Bacillati</taxon>
        <taxon>Bacillota</taxon>
        <taxon>Bacilli</taxon>
        <taxon>Bacillales</taxon>
        <taxon>Paenibacillaceae</taxon>
        <taxon>Paenibacillus</taxon>
    </lineage>
</organism>
<dbReference type="Proteomes" id="UP000261905">
    <property type="component" value="Unassembled WGS sequence"/>
</dbReference>
<dbReference type="OrthoDB" id="9782128at2"/>
<dbReference type="InterPro" id="IPR029033">
    <property type="entry name" value="His_PPase_superfam"/>
</dbReference>
<sequence length="197" mass="22203">MGLLIGFVRHGKTNWNAKGIIQGQTDIPLNEEGIAQANALAVRLSNEQRIWDAVISSDLQRARDTAAIIAERLGIPVLEPDIRFRERYFGEIEGTTEQERLERWGADWREQGLGMELDSEVRARGVEAVSDLMGREEGLHVLIVSHGSFIAQILKELCADLEDSRLGNLSYSILERQGDGWHPLLHNCTRHLEEIKV</sequence>
<dbReference type="Pfam" id="PF00300">
    <property type="entry name" value="His_Phos_1"/>
    <property type="match status" value="1"/>
</dbReference>
<dbReference type="AlphaFoldDB" id="A0A371PN71"/>
<feature type="binding site" evidence="3">
    <location>
        <position position="61"/>
    </location>
    <ligand>
        <name>substrate</name>
    </ligand>
</feature>
<comment type="caution">
    <text evidence="4">The sequence shown here is derived from an EMBL/GenBank/DDBJ whole genome shotgun (WGS) entry which is preliminary data.</text>
</comment>
<dbReference type="SUPFAM" id="SSF53254">
    <property type="entry name" value="Phosphoglycerate mutase-like"/>
    <property type="match status" value="1"/>
</dbReference>
<evidence type="ECO:0000256" key="3">
    <source>
        <dbReference type="PIRSR" id="PIRSR613078-2"/>
    </source>
</evidence>
<evidence type="ECO:0000256" key="2">
    <source>
        <dbReference type="PIRSR" id="PIRSR613078-1"/>
    </source>
</evidence>
<gene>
    <name evidence="4" type="ORF">DX130_09615</name>
</gene>
<proteinExistence type="predicted"/>
<dbReference type="PANTHER" id="PTHR46517">
    <property type="entry name" value="FRUCTOSE-2,6-BISPHOSPHATASE TIGAR"/>
    <property type="match status" value="1"/>
</dbReference>
<reference evidence="4 5" key="1">
    <citation type="submission" date="2018-08" db="EMBL/GenBank/DDBJ databases">
        <title>Paenibacillus sp. M4BSY-1, whole genome shotgun sequence.</title>
        <authorList>
            <person name="Tuo L."/>
        </authorList>
    </citation>
    <scope>NUCLEOTIDE SEQUENCE [LARGE SCALE GENOMIC DNA]</scope>
    <source>
        <strain evidence="4 5">M4BSY-1</strain>
    </source>
</reference>
<feature type="binding site" evidence="3">
    <location>
        <begin position="9"/>
        <end position="16"/>
    </location>
    <ligand>
        <name>substrate</name>
    </ligand>
</feature>
<protein>
    <submittedName>
        <fullName evidence="4">Histidine phosphatase family protein</fullName>
    </submittedName>
</protein>
<accession>A0A371PN71</accession>
<evidence type="ECO:0000256" key="1">
    <source>
        <dbReference type="ARBA" id="ARBA00022801"/>
    </source>
</evidence>
<dbReference type="EMBL" id="QUBQ01000001">
    <property type="protein sequence ID" value="REK77237.1"/>
    <property type="molecule type" value="Genomic_DNA"/>
</dbReference>